<dbReference type="KEGG" id="ppel:H6H00_07390"/>
<dbReference type="PANTHER" id="PTHR47235:SF1">
    <property type="entry name" value="BLR6548 PROTEIN"/>
    <property type="match status" value="1"/>
</dbReference>
<dbReference type="RefSeq" id="WP_185720578.1">
    <property type="nucleotide sequence ID" value="NZ_BAAAWI010000001.1"/>
</dbReference>
<protein>
    <submittedName>
        <fullName evidence="5">ABC transporter substrate-binding protein</fullName>
    </submittedName>
</protein>
<dbReference type="EMBL" id="CP060131">
    <property type="protein sequence ID" value="QNG53752.1"/>
    <property type="molecule type" value="Genomic_DNA"/>
</dbReference>
<dbReference type="SUPFAM" id="SSF53822">
    <property type="entry name" value="Periplasmic binding protein-like I"/>
    <property type="match status" value="1"/>
</dbReference>
<keyword evidence="6" id="KW-1185">Reference proteome</keyword>
<evidence type="ECO:0000259" key="4">
    <source>
        <dbReference type="Pfam" id="PF13458"/>
    </source>
</evidence>
<feature type="chain" id="PRO_5028935167" evidence="3">
    <location>
        <begin position="21"/>
        <end position="422"/>
    </location>
</feature>
<evidence type="ECO:0000256" key="1">
    <source>
        <dbReference type="ARBA" id="ARBA00010062"/>
    </source>
</evidence>
<feature type="signal peptide" evidence="3">
    <location>
        <begin position="1"/>
        <end position="20"/>
    </location>
</feature>
<dbReference type="PANTHER" id="PTHR47235">
    <property type="entry name" value="BLR6548 PROTEIN"/>
    <property type="match status" value="1"/>
</dbReference>
<evidence type="ECO:0000256" key="3">
    <source>
        <dbReference type="SAM" id="SignalP"/>
    </source>
</evidence>
<sequence length="422" mass="43090">MRVRSLIATAAVVTSLTACANSAGETSAPAAATGDGLISTDACTDPAAATAPITDTIRIGWTAALSGTFAASVRQSFDGMQARIDTENARGGIDGVMIELLERDDAFQPARAKANVTELIQREDVDIIGVAGAGQLGAVIDDQNAACVPALMTGTSAAQFRDVTTYPWTTQSLPAGTGEATFQAGYIAETFPDARVGVLENQTESGKASSAAFQAAAEAAGVEVVTTVPLGDDKIVALTSLQEAGADVYLVAGVVTDCLAVSEALGRVSYQPRLVVQASTCADADLIFKPAGAVADGQIVGSYMRLPADPVQSAEPAVQEYLAAAAAAGLESPTSAYAVDGWIKADVTIAAIRAAAEGPHGLSRASIMTAALNQDYAPPMYLDGIRFVSTPERFTGTTALQALRWDAAAQAFEPVGTPIAIG</sequence>
<evidence type="ECO:0000313" key="5">
    <source>
        <dbReference type="EMBL" id="QNG53752.1"/>
    </source>
</evidence>
<reference evidence="5 6" key="1">
    <citation type="submission" date="2020-08" db="EMBL/GenBank/DDBJ databases">
        <authorList>
            <person name="Mo P."/>
        </authorList>
    </citation>
    <scope>NUCLEOTIDE SEQUENCE [LARGE SCALE GENOMIC DNA]</scope>
    <source>
        <strain evidence="5 6">CGMCC 4.1532</strain>
    </source>
</reference>
<gene>
    <name evidence="5" type="ORF">H6H00_07390</name>
</gene>
<dbReference type="Pfam" id="PF13458">
    <property type="entry name" value="Peripla_BP_6"/>
    <property type="match status" value="1"/>
</dbReference>
<accession>A0A7G7MLU1</accession>
<organism evidence="5 6">
    <name type="scientific">Pseudonocardia petroleophila</name>
    <dbReference type="NCBI Taxonomy" id="37331"/>
    <lineage>
        <taxon>Bacteria</taxon>
        <taxon>Bacillati</taxon>
        <taxon>Actinomycetota</taxon>
        <taxon>Actinomycetes</taxon>
        <taxon>Pseudonocardiales</taxon>
        <taxon>Pseudonocardiaceae</taxon>
        <taxon>Pseudonocardia</taxon>
    </lineage>
</organism>
<dbReference type="Gene3D" id="3.40.50.2300">
    <property type="match status" value="2"/>
</dbReference>
<dbReference type="PROSITE" id="PS51257">
    <property type="entry name" value="PROKAR_LIPOPROTEIN"/>
    <property type="match status" value="1"/>
</dbReference>
<dbReference type="AlphaFoldDB" id="A0A7G7MLU1"/>
<proteinExistence type="inferred from homology"/>
<dbReference type="InterPro" id="IPR028081">
    <property type="entry name" value="Leu-bd"/>
</dbReference>
<keyword evidence="2 3" id="KW-0732">Signal</keyword>
<name>A0A7G7MLU1_9PSEU</name>
<comment type="similarity">
    <text evidence="1">Belongs to the leucine-binding protein family.</text>
</comment>
<dbReference type="InterPro" id="IPR028082">
    <property type="entry name" value="Peripla_BP_I"/>
</dbReference>
<evidence type="ECO:0000256" key="2">
    <source>
        <dbReference type="ARBA" id="ARBA00022729"/>
    </source>
</evidence>
<feature type="domain" description="Leucine-binding protein" evidence="4">
    <location>
        <begin position="56"/>
        <end position="378"/>
    </location>
</feature>
<dbReference type="Proteomes" id="UP000515728">
    <property type="component" value="Chromosome"/>
</dbReference>
<evidence type="ECO:0000313" key="6">
    <source>
        <dbReference type="Proteomes" id="UP000515728"/>
    </source>
</evidence>